<reference evidence="2" key="1">
    <citation type="submission" date="2016-10" db="EMBL/GenBank/DDBJ databases">
        <authorList>
            <person name="Varghese N."/>
            <person name="Submissions S."/>
        </authorList>
    </citation>
    <scope>NUCLEOTIDE SEQUENCE [LARGE SCALE GENOMIC DNA]</scope>
    <source>
        <strain evidence="2">DSM 19482</strain>
    </source>
</reference>
<protein>
    <submittedName>
        <fullName evidence="1">Uncharacterized protein</fullName>
    </submittedName>
</protein>
<dbReference type="STRING" id="1121284.SAMN05660493_02172"/>
<dbReference type="RefSeq" id="WP_076783612.1">
    <property type="nucleotide sequence ID" value="NZ_FTPU01000023.1"/>
</dbReference>
<dbReference type="OrthoDB" id="9554392at2"/>
<accession>A0A1U7PY68</accession>
<proteinExistence type="predicted"/>
<evidence type="ECO:0000313" key="1">
    <source>
        <dbReference type="EMBL" id="SIT97454.1"/>
    </source>
</evidence>
<evidence type="ECO:0000313" key="2">
    <source>
        <dbReference type="Proteomes" id="UP000187261"/>
    </source>
</evidence>
<name>A0A1U7PY68_9FLAO</name>
<dbReference type="Proteomes" id="UP000187261">
    <property type="component" value="Unassembled WGS sequence"/>
</dbReference>
<organism evidence="1 2">
    <name type="scientific">Epilithonimonas bovis DSM 19482</name>
    <dbReference type="NCBI Taxonomy" id="1121284"/>
    <lineage>
        <taxon>Bacteria</taxon>
        <taxon>Pseudomonadati</taxon>
        <taxon>Bacteroidota</taxon>
        <taxon>Flavobacteriia</taxon>
        <taxon>Flavobacteriales</taxon>
        <taxon>Weeksellaceae</taxon>
        <taxon>Chryseobacterium group</taxon>
        <taxon>Epilithonimonas</taxon>
    </lineage>
</organism>
<dbReference type="AlphaFoldDB" id="A0A1U7PY68"/>
<gene>
    <name evidence="1" type="ORF">SAMN05660493_02172</name>
</gene>
<sequence>MNREYFLINNIDKIGKFYVHYGSIYDHPNDSLKRAVFKFLKRKNNNYYIPGYKTYNNKFHRCPITSNFVQINYIVEYKTVDEKILEAELIIFSKDFSEHRKINVKLKSKNSFRPVDIMDINNIVNTINEYASYENNIFDLDESYFQNKFTIKKLELYDLAEIINSLNFEWKSERIYRFKSDDLVCQEYIIDDLPKSQYLISLFIQIIKESRIVDRVELQYGKIRTKIYSEDFGLKIPEQITEILKLKILALFDPITEKNERIKKCPKI</sequence>
<dbReference type="EMBL" id="FTPU01000023">
    <property type="protein sequence ID" value="SIT97454.1"/>
    <property type="molecule type" value="Genomic_DNA"/>
</dbReference>
<keyword evidence="2" id="KW-1185">Reference proteome</keyword>